<sequence>MEHKGDPLSHVATHTLEKGHNFNSTGTSYNRHRNIARCDLSLRLRDQQSTAQFPVKDERSGNKARRRGMHSIYDEYYPLHPQPHLFS</sequence>
<name>A0A3P6SBM5_DIBLA</name>
<organism evidence="2 3">
    <name type="scientific">Dibothriocephalus latus</name>
    <name type="common">Fish tapeworm</name>
    <name type="synonym">Diphyllobothrium latum</name>
    <dbReference type="NCBI Taxonomy" id="60516"/>
    <lineage>
        <taxon>Eukaryota</taxon>
        <taxon>Metazoa</taxon>
        <taxon>Spiralia</taxon>
        <taxon>Lophotrochozoa</taxon>
        <taxon>Platyhelminthes</taxon>
        <taxon>Cestoda</taxon>
        <taxon>Eucestoda</taxon>
        <taxon>Diphyllobothriidea</taxon>
        <taxon>Diphyllobothriidae</taxon>
        <taxon>Dibothriocephalus</taxon>
    </lineage>
</organism>
<reference evidence="2 3" key="1">
    <citation type="submission" date="2018-11" db="EMBL/GenBank/DDBJ databases">
        <authorList>
            <consortium name="Pathogen Informatics"/>
        </authorList>
    </citation>
    <scope>NUCLEOTIDE SEQUENCE [LARGE SCALE GENOMIC DNA]</scope>
</reference>
<feature type="region of interest" description="Disordered" evidence="1">
    <location>
        <begin position="1"/>
        <end position="29"/>
    </location>
</feature>
<gene>
    <name evidence="2" type="ORF">DILT_LOCUS2167</name>
</gene>
<evidence type="ECO:0000256" key="1">
    <source>
        <dbReference type="SAM" id="MobiDB-lite"/>
    </source>
</evidence>
<evidence type="ECO:0000313" key="3">
    <source>
        <dbReference type="Proteomes" id="UP000281553"/>
    </source>
</evidence>
<dbReference type="Proteomes" id="UP000281553">
    <property type="component" value="Unassembled WGS sequence"/>
</dbReference>
<protein>
    <submittedName>
        <fullName evidence="2">Uncharacterized protein</fullName>
    </submittedName>
</protein>
<dbReference type="EMBL" id="UYRU01041758">
    <property type="protein sequence ID" value="VDK69557.1"/>
    <property type="molecule type" value="Genomic_DNA"/>
</dbReference>
<feature type="region of interest" description="Disordered" evidence="1">
    <location>
        <begin position="49"/>
        <end position="68"/>
    </location>
</feature>
<keyword evidence="3" id="KW-1185">Reference proteome</keyword>
<dbReference type="AlphaFoldDB" id="A0A3P6SBM5"/>
<proteinExistence type="predicted"/>
<accession>A0A3P6SBM5</accession>
<evidence type="ECO:0000313" key="2">
    <source>
        <dbReference type="EMBL" id="VDK69557.1"/>
    </source>
</evidence>